<proteinExistence type="predicted"/>
<dbReference type="Gene3D" id="2.60.300.12">
    <property type="entry name" value="HesB-like domain"/>
    <property type="match status" value="1"/>
</dbReference>
<sequence length="57" mass="6336">MALDEPNDEDKVFDQGLFKVVVNAQELENIGEVEIDFKDSRFGSGFTVRSTYGSTCS</sequence>
<evidence type="ECO:0000313" key="2">
    <source>
        <dbReference type="Proteomes" id="UP000295788"/>
    </source>
</evidence>
<gene>
    <name evidence="1" type="ORF">EDD72_104110</name>
</gene>
<dbReference type="InterPro" id="IPR035903">
    <property type="entry name" value="HesB-like_dom_sf"/>
</dbReference>
<organism evidence="1 2">
    <name type="scientific">Tepidibacillus fermentans</name>
    <dbReference type="NCBI Taxonomy" id="1281767"/>
    <lineage>
        <taxon>Bacteria</taxon>
        <taxon>Bacillati</taxon>
        <taxon>Bacillota</taxon>
        <taxon>Bacilli</taxon>
        <taxon>Bacillales</taxon>
        <taxon>Bacillaceae</taxon>
        <taxon>Tepidibacillus</taxon>
    </lineage>
</organism>
<dbReference type="EMBL" id="SMAB01000004">
    <property type="protein sequence ID" value="TCS83555.1"/>
    <property type="molecule type" value="Genomic_DNA"/>
</dbReference>
<reference evidence="1 2" key="1">
    <citation type="submission" date="2019-03" db="EMBL/GenBank/DDBJ databases">
        <title>Genomic Encyclopedia of Type Strains, Phase IV (KMG-IV): sequencing the most valuable type-strain genomes for metagenomic binning, comparative biology and taxonomic classification.</title>
        <authorList>
            <person name="Goeker M."/>
        </authorList>
    </citation>
    <scope>NUCLEOTIDE SEQUENCE [LARGE SCALE GENOMIC DNA]</scope>
    <source>
        <strain evidence="1 2">DSM 23802</strain>
    </source>
</reference>
<keyword evidence="2" id="KW-1185">Reference proteome</keyword>
<protein>
    <submittedName>
        <fullName evidence="1">Iron-sulfur cluster assembly protein</fullName>
    </submittedName>
</protein>
<evidence type="ECO:0000313" key="1">
    <source>
        <dbReference type="EMBL" id="TCS83555.1"/>
    </source>
</evidence>
<dbReference type="SUPFAM" id="SSF89360">
    <property type="entry name" value="HesB-like domain"/>
    <property type="match status" value="1"/>
</dbReference>
<dbReference type="OrthoDB" id="9801228at2"/>
<dbReference type="AlphaFoldDB" id="A0A4R3KIZ7"/>
<accession>A0A4R3KIZ7</accession>
<name>A0A4R3KIZ7_9BACI</name>
<dbReference type="Proteomes" id="UP000295788">
    <property type="component" value="Unassembled WGS sequence"/>
</dbReference>
<comment type="caution">
    <text evidence="1">The sequence shown here is derived from an EMBL/GenBank/DDBJ whole genome shotgun (WGS) entry which is preliminary data.</text>
</comment>